<sequence length="142" mass="15742">MSGVNLAPNVVTVSLRSPSHSVPIQQWHFTDQPIIKIGRCADNHIVLRSSVVSRYHLELRRMGNRWKLINFGNNGTYKDGQPITELEIQKETLIRLALSGPQLQISLSATIPEPLLKLLRHHDSGTGNHPLPGRLGTMLSGS</sequence>
<feature type="domain" description="FHA" evidence="1">
    <location>
        <begin position="35"/>
        <end position="83"/>
    </location>
</feature>
<dbReference type="SUPFAM" id="SSF49879">
    <property type="entry name" value="SMAD/FHA domain"/>
    <property type="match status" value="1"/>
</dbReference>
<dbReference type="STRING" id="118168.MC7420_710"/>
<accession>B4VST3</accession>
<dbReference type="PROSITE" id="PS50006">
    <property type="entry name" value="FHA_DOMAIN"/>
    <property type="match status" value="1"/>
</dbReference>
<organism evidence="2 3">
    <name type="scientific">Coleofasciculus chthonoplastes PCC 7420</name>
    <dbReference type="NCBI Taxonomy" id="118168"/>
    <lineage>
        <taxon>Bacteria</taxon>
        <taxon>Bacillati</taxon>
        <taxon>Cyanobacteriota</taxon>
        <taxon>Cyanophyceae</taxon>
        <taxon>Coleofasciculales</taxon>
        <taxon>Coleofasciculaceae</taxon>
        <taxon>Coleofasciculus</taxon>
    </lineage>
</organism>
<dbReference type="HOGENOM" id="CLU_132085_1_0_3"/>
<dbReference type="Gene3D" id="2.60.200.20">
    <property type="match status" value="1"/>
</dbReference>
<name>B4VST3_9CYAN</name>
<evidence type="ECO:0000313" key="3">
    <source>
        <dbReference type="Proteomes" id="UP000003835"/>
    </source>
</evidence>
<dbReference type="Pfam" id="PF00498">
    <property type="entry name" value="FHA"/>
    <property type="match status" value="1"/>
</dbReference>
<gene>
    <name evidence="2" type="ORF">MC7420_710</name>
</gene>
<evidence type="ECO:0000259" key="1">
    <source>
        <dbReference type="PROSITE" id="PS50006"/>
    </source>
</evidence>
<evidence type="ECO:0000313" key="2">
    <source>
        <dbReference type="EMBL" id="EDX74836.1"/>
    </source>
</evidence>
<dbReference type="InterPro" id="IPR000253">
    <property type="entry name" value="FHA_dom"/>
</dbReference>
<dbReference type="eggNOG" id="COG1716">
    <property type="taxonomic scope" value="Bacteria"/>
</dbReference>
<dbReference type="EMBL" id="DS989851">
    <property type="protein sequence ID" value="EDX74836.1"/>
    <property type="molecule type" value="Genomic_DNA"/>
</dbReference>
<dbReference type="InterPro" id="IPR008984">
    <property type="entry name" value="SMAD_FHA_dom_sf"/>
</dbReference>
<protein>
    <submittedName>
        <fullName evidence="2">FHA domain protein</fullName>
    </submittedName>
</protein>
<keyword evidence="3" id="KW-1185">Reference proteome</keyword>
<reference evidence="2 3" key="1">
    <citation type="submission" date="2008-07" db="EMBL/GenBank/DDBJ databases">
        <authorList>
            <person name="Tandeau de Marsac N."/>
            <person name="Ferriera S."/>
            <person name="Johnson J."/>
            <person name="Kravitz S."/>
            <person name="Beeson K."/>
            <person name="Sutton G."/>
            <person name="Rogers Y.-H."/>
            <person name="Friedman R."/>
            <person name="Frazier M."/>
            <person name="Venter J.C."/>
        </authorList>
    </citation>
    <scope>NUCLEOTIDE SEQUENCE [LARGE SCALE GENOMIC DNA]</scope>
    <source>
        <strain evidence="2 3">PCC 7420</strain>
    </source>
</reference>
<dbReference type="Proteomes" id="UP000003835">
    <property type="component" value="Unassembled WGS sequence"/>
</dbReference>
<dbReference type="SMART" id="SM00240">
    <property type="entry name" value="FHA"/>
    <property type="match status" value="1"/>
</dbReference>
<proteinExistence type="predicted"/>
<dbReference type="AlphaFoldDB" id="B4VST3"/>